<evidence type="ECO:0000256" key="1">
    <source>
        <dbReference type="SAM" id="SignalP"/>
    </source>
</evidence>
<sequence>MRTLIILAVLFLGSQSQDVDFDNEGETFEHEIYNMTLISIGTGDNGTLDDNENFTDTTRSMSPTVDGNFIVGGRTARRREQPWMVSVQIYYYGYWYHICGGALIQSHKVAVAAHCMWRWRLYYYYYYYGYYRRFRFRVGLGWYDLRLGRANPYSQTIFVKKVDFHPEYRRGRVGKIYYPNDIAI</sequence>
<dbReference type="PROSITE" id="PS50240">
    <property type="entry name" value="TRYPSIN_DOM"/>
    <property type="match status" value="1"/>
</dbReference>
<dbReference type="InterPro" id="IPR009003">
    <property type="entry name" value="Peptidase_S1_PA"/>
</dbReference>
<dbReference type="RefSeq" id="XP_005101276.2">
    <property type="nucleotide sequence ID" value="XM_005101219.3"/>
</dbReference>
<protein>
    <submittedName>
        <fullName evidence="4">Chymotrypsin-like elastase family member 2A</fullName>
    </submittedName>
</protein>
<name>A0ABM0JTQ2_APLCA</name>
<proteinExistence type="predicted"/>
<dbReference type="GeneID" id="101854096"/>
<evidence type="ECO:0000259" key="2">
    <source>
        <dbReference type="PROSITE" id="PS50240"/>
    </source>
</evidence>
<dbReference type="Gene3D" id="2.40.10.10">
    <property type="entry name" value="Trypsin-like serine proteases"/>
    <property type="match status" value="1"/>
</dbReference>
<keyword evidence="1" id="KW-0732">Signal</keyword>
<dbReference type="Pfam" id="PF00089">
    <property type="entry name" value="Trypsin"/>
    <property type="match status" value="1"/>
</dbReference>
<dbReference type="Proteomes" id="UP000694888">
    <property type="component" value="Unplaced"/>
</dbReference>
<feature type="domain" description="Peptidase S1" evidence="2">
    <location>
        <begin position="70"/>
        <end position="184"/>
    </location>
</feature>
<evidence type="ECO:0000313" key="4">
    <source>
        <dbReference type="RefSeq" id="XP_005101276.2"/>
    </source>
</evidence>
<dbReference type="PANTHER" id="PTHR24257">
    <property type="entry name" value="CHYMOTRYPSIN-LIKE ELASTASE FAMILY MEMBER"/>
    <property type="match status" value="1"/>
</dbReference>
<feature type="non-terminal residue" evidence="4">
    <location>
        <position position="184"/>
    </location>
</feature>
<dbReference type="InterPro" id="IPR043504">
    <property type="entry name" value="Peptidase_S1_PA_chymotrypsin"/>
</dbReference>
<feature type="signal peptide" evidence="1">
    <location>
        <begin position="1"/>
        <end position="16"/>
    </location>
</feature>
<dbReference type="InterPro" id="IPR001254">
    <property type="entry name" value="Trypsin_dom"/>
</dbReference>
<dbReference type="InterPro" id="IPR050850">
    <property type="entry name" value="Peptidase_S1_Elastase_sf"/>
</dbReference>
<feature type="chain" id="PRO_5047396618" evidence="1">
    <location>
        <begin position="17"/>
        <end position="184"/>
    </location>
</feature>
<dbReference type="PANTHER" id="PTHR24257:SF17">
    <property type="match status" value="1"/>
</dbReference>
<gene>
    <name evidence="4" type="primary">LOC101854096</name>
</gene>
<keyword evidence="3" id="KW-1185">Reference proteome</keyword>
<evidence type="ECO:0000313" key="3">
    <source>
        <dbReference type="Proteomes" id="UP000694888"/>
    </source>
</evidence>
<dbReference type="SUPFAM" id="SSF50494">
    <property type="entry name" value="Trypsin-like serine proteases"/>
    <property type="match status" value="1"/>
</dbReference>
<reference evidence="4" key="1">
    <citation type="submission" date="2025-08" db="UniProtKB">
        <authorList>
            <consortium name="RefSeq"/>
        </authorList>
    </citation>
    <scope>IDENTIFICATION</scope>
</reference>
<organism evidence="3 4">
    <name type="scientific">Aplysia californica</name>
    <name type="common">California sea hare</name>
    <dbReference type="NCBI Taxonomy" id="6500"/>
    <lineage>
        <taxon>Eukaryota</taxon>
        <taxon>Metazoa</taxon>
        <taxon>Spiralia</taxon>
        <taxon>Lophotrochozoa</taxon>
        <taxon>Mollusca</taxon>
        <taxon>Gastropoda</taxon>
        <taxon>Heterobranchia</taxon>
        <taxon>Euthyneura</taxon>
        <taxon>Tectipleura</taxon>
        <taxon>Aplysiida</taxon>
        <taxon>Aplysioidea</taxon>
        <taxon>Aplysiidae</taxon>
        <taxon>Aplysia</taxon>
    </lineage>
</organism>
<accession>A0ABM0JTQ2</accession>